<reference evidence="2" key="1">
    <citation type="journal article" date="2023" name="Nat. Plants">
        <title>Single-cell RNA sequencing provides a high-resolution roadmap for understanding the multicellular compartmentation of specialized metabolism.</title>
        <authorList>
            <person name="Sun S."/>
            <person name="Shen X."/>
            <person name="Li Y."/>
            <person name="Li Y."/>
            <person name="Wang S."/>
            <person name="Li R."/>
            <person name="Zhang H."/>
            <person name="Shen G."/>
            <person name="Guo B."/>
            <person name="Wei J."/>
            <person name="Xu J."/>
            <person name="St-Pierre B."/>
            <person name="Chen S."/>
            <person name="Sun C."/>
        </authorList>
    </citation>
    <scope>NUCLEOTIDE SEQUENCE [LARGE SCALE GENOMIC DNA]</scope>
</reference>
<protein>
    <submittedName>
        <fullName evidence="1">Uncharacterized protein</fullName>
    </submittedName>
</protein>
<evidence type="ECO:0000313" key="2">
    <source>
        <dbReference type="Proteomes" id="UP001060085"/>
    </source>
</evidence>
<comment type="caution">
    <text evidence="1">The sequence shown here is derived from an EMBL/GenBank/DDBJ whole genome shotgun (WGS) entry which is preliminary data.</text>
</comment>
<organism evidence="1 2">
    <name type="scientific">Catharanthus roseus</name>
    <name type="common">Madagascar periwinkle</name>
    <name type="synonym">Vinca rosea</name>
    <dbReference type="NCBI Taxonomy" id="4058"/>
    <lineage>
        <taxon>Eukaryota</taxon>
        <taxon>Viridiplantae</taxon>
        <taxon>Streptophyta</taxon>
        <taxon>Embryophyta</taxon>
        <taxon>Tracheophyta</taxon>
        <taxon>Spermatophyta</taxon>
        <taxon>Magnoliopsida</taxon>
        <taxon>eudicotyledons</taxon>
        <taxon>Gunneridae</taxon>
        <taxon>Pentapetalae</taxon>
        <taxon>asterids</taxon>
        <taxon>lamiids</taxon>
        <taxon>Gentianales</taxon>
        <taxon>Apocynaceae</taxon>
        <taxon>Rauvolfioideae</taxon>
        <taxon>Vinceae</taxon>
        <taxon>Catharanthinae</taxon>
        <taxon>Catharanthus</taxon>
    </lineage>
</organism>
<accession>A0ACC0BBF1</accession>
<name>A0ACC0BBF1_CATRO</name>
<keyword evidence="2" id="KW-1185">Reference proteome</keyword>
<gene>
    <name evidence="1" type="ORF">M9H77_19808</name>
</gene>
<sequence>MSSRYPILDNRPIDQWKVTELKEELKRRKLTTRGLKDELIKRLDESIRSEIENANLTADNGLDTDPEAEEDLPAPEKIDKQEKIGEQEKTEGYVSQKAKNDIDINNDTYQTPNTDVEPQVTSEQEATDEKVSDPVQDTTIHGENASAIGEDSTSKFDMNDTSGLVNEEKILELEITDGTGSAALETNQVIEVGTEVTTETVTEVTTETVIGVTTETVIENVEPVVSLTAQDLQNKSGNLETKPERDDSLPENDDPKPIHVEDKVNKSDPYNQVSEVNPVLGFEVKSDSISTETVTINEKNELKDNIIADDVKLELDVKREMVQPSSSDDAPEGGKSHPMDVEEPQTNKVSVEDTGGNNAANVDDIKKDDTADLGSEKLNLDRSSGDDFMDEDVIEGKQIDSKSNYDEIGVKKEKEEAPPTKEESHVDIVGEDIQAETKVTIMEEKNGPAASVKRKLNDQAVESNDTSKRQRRWNSEGLKISEPRSGEVLSTTPKEPFQPVFKRSFSRSDSNVSEEAPKERVVPPSSKPPTNSLRIDRFLRPFTLKAVQELLGKTGTVTDFWMDHIKTHCYVSYSAVEEAVETRNAVYNLQWPPNGGRQLVAEFVDPQEVKARVGAPTQPPAAPASSGASIPHAPQTMQPTQPSPRQQVQKQQQLPPPPPPPQSSNLPTPKDHPAPVRERLTLPPPPPLPEKVEPPIVTLDDLFRKTKATPRIYYLPLSDEQVAAKLQAQGKTVKQ</sequence>
<proteinExistence type="predicted"/>
<dbReference type="Proteomes" id="UP001060085">
    <property type="component" value="Linkage Group LG04"/>
</dbReference>
<dbReference type="EMBL" id="CM044704">
    <property type="protein sequence ID" value="KAI5669955.1"/>
    <property type="molecule type" value="Genomic_DNA"/>
</dbReference>
<evidence type="ECO:0000313" key="1">
    <source>
        <dbReference type="EMBL" id="KAI5669955.1"/>
    </source>
</evidence>